<keyword evidence="6" id="KW-1185">Reference proteome</keyword>
<dbReference type="Gene3D" id="1.10.10.200">
    <property type="match status" value="1"/>
</dbReference>
<protein>
    <submittedName>
        <fullName evidence="5">Transcriptional regulatory protein DIP1378-like protein</fullName>
    </submittedName>
</protein>
<dbReference type="AlphaFoldDB" id="A0A1Y3AXW3"/>
<reference evidence="5 6" key="1">
    <citation type="submission" date="2017-03" db="EMBL/GenBank/DDBJ databases">
        <title>Genome Survey of Euroglyphus maynei.</title>
        <authorList>
            <person name="Arlian L.G."/>
            <person name="Morgan M.S."/>
            <person name="Rider S.D."/>
        </authorList>
    </citation>
    <scope>NUCLEOTIDE SEQUENCE [LARGE SCALE GENOMIC DNA]</scope>
    <source>
        <strain evidence="5">Arlian Lab</strain>
        <tissue evidence="5">Whole body</tissue>
    </source>
</reference>
<dbReference type="Pfam" id="PF01709">
    <property type="entry name" value="Transcrip_reg"/>
    <property type="match status" value="1"/>
</dbReference>
<comment type="subcellular location">
    <subcellularLocation>
        <location evidence="1">Mitochondrion</location>
    </subcellularLocation>
</comment>
<dbReference type="Gene3D" id="3.30.70.980">
    <property type="match status" value="2"/>
</dbReference>
<organism evidence="5 6">
    <name type="scientific">Euroglyphus maynei</name>
    <name type="common">Mayne's house dust mite</name>
    <dbReference type="NCBI Taxonomy" id="6958"/>
    <lineage>
        <taxon>Eukaryota</taxon>
        <taxon>Metazoa</taxon>
        <taxon>Ecdysozoa</taxon>
        <taxon>Arthropoda</taxon>
        <taxon>Chelicerata</taxon>
        <taxon>Arachnida</taxon>
        <taxon>Acari</taxon>
        <taxon>Acariformes</taxon>
        <taxon>Sarcoptiformes</taxon>
        <taxon>Astigmata</taxon>
        <taxon>Psoroptidia</taxon>
        <taxon>Analgoidea</taxon>
        <taxon>Pyroglyphidae</taxon>
        <taxon>Pyroglyphinae</taxon>
        <taxon>Euroglyphus</taxon>
    </lineage>
</organism>
<evidence type="ECO:0000313" key="5">
    <source>
        <dbReference type="EMBL" id="OTF71995.1"/>
    </source>
</evidence>
<dbReference type="PANTHER" id="PTHR12532:SF0">
    <property type="entry name" value="TRANSLATIONAL ACTIVATOR OF CYTOCHROME C OXIDASE 1"/>
    <property type="match status" value="1"/>
</dbReference>
<accession>A0A1Y3AXW3</accession>
<dbReference type="GO" id="GO:0005739">
    <property type="term" value="C:mitochondrion"/>
    <property type="evidence" value="ECO:0007669"/>
    <property type="project" value="UniProtKB-SubCell"/>
</dbReference>
<comment type="caution">
    <text evidence="5">The sequence shown here is derived from an EMBL/GenBank/DDBJ whole genome shotgun (WGS) entry which is preliminary data.</text>
</comment>
<dbReference type="InterPro" id="IPR029072">
    <property type="entry name" value="YebC-like"/>
</dbReference>
<dbReference type="FunFam" id="1.10.10.200:FF:000002">
    <property type="entry name" value="Probable transcriptional regulatory protein CLM62_37755"/>
    <property type="match status" value="1"/>
</dbReference>
<evidence type="ECO:0000259" key="3">
    <source>
        <dbReference type="Pfam" id="PF01709"/>
    </source>
</evidence>
<feature type="domain" description="TACO1/YebC-like N-terminal" evidence="4">
    <location>
        <begin position="47"/>
        <end position="116"/>
    </location>
</feature>
<dbReference type="Proteomes" id="UP000194236">
    <property type="component" value="Unassembled WGS sequence"/>
</dbReference>
<comment type="similarity">
    <text evidence="2">Belongs to the TACO1 family.</text>
</comment>
<dbReference type="InterPro" id="IPR026564">
    <property type="entry name" value="Transcrip_reg_TACO1-like_dom3"/>
</dbReference>
<dbReference type="OrthoDB" id="2017544at2759"/>
<dbReference type="InterPro" id="IPR048300">
    <property type="entry name" value="TACO1_YebC-like_2nd/3rd_dom"/>
</dbReference>
<dbReference type="InterPro" id="IPR017856">
    <property type="entry name" value="Integrase-like_N"/>
</dbReference>
<dbReference type="EMBL" id="MUJZ01058404">
    <property type="protein sequence ID" value="OTF71995.1"/>
    <property type="molecule type" value="Genomic_DNA"/>
</dbReference>
<dbReference type="InterPro" id="IPR002876">
    <property type="entry name" value="Transcrip_reg_TACO1-like"/>
</dbReference>
<dbReference type="InterPro" id="IPR049083">
    <property type="entry name" value="TACO1_YebC_N"/>
</dbReference>
<gene>
    <name evidence="5" type="ORF">BLA29_002512</name>
</gene>
<dbReference type="PANTHER" id="PTHR12532">
    <property type="entry name" value="TRANSLATIONAL ACTIVATOR OF CYTOCHROME C OXIDASE 1"/>
    <property type="match status" value="1"/>
</dbReference>
<dbReference type="SUPFAM" id="SSF75625">
    <property type="entry name" value="YebC-like"/>
    <property type="match status" value="1"/>
</dbReference>
<evidence type="ECO:0000313" key="6">
    <source>
        <dbReference type="Proteomes" id="UP000194236"/>
    </source>
</evidence>
<sequence length="287" mass="32972">MLPFNQIIHHLYGRGSCLLYRSSSTVLFHHHQQRLFHLTPVFCAGHSKWQNIKHVKASKDQQKSQLFNRLIAKIRTAVQKQGGADPNLNREFGDVIQECRKANMPNSTIEKAVKRSLEKKLFQMKLEIIGPEGSLLVVDAEVDNKNFFRNEVRKILKKKIGFGFADDGRALSLFEEKGVVRVKNIKNDSNFDLEKAEEIAIEADAEEVHIDEQDDTILMFIGDQYSNTRVKSHIEKNYSDQFVVIENSVELIPYVRTEISEQSFQQVVEAINEIGELEGVNRVYNNI</sequence>
<feature type="domain" description="TACO1/YebC-like second and third" evidence="3">
    <location>
        <begin position="124"/>
        <end position="287"/>
    </location>
</feature>
<evidence type="ECO:0000256" key="2">
    <source>
        <dbReference type="ARBA" id="ARBA00008724"/>
    </source>
</evidence>
<name>A0A1Y3AXW3_EURMA</name>
<evidence type="ECO:0000256" key="1">
    <source>
        <dbReference type="ARBA" id="ARBA00004173"/>
    </source>
</evidence>
<proteinExistence type="inferred from homology"/>
<evidence type="ECO:0000259" key="4">
    <source>
        <dbReference type="Pfam" id="PF20772"/>
    </source>
</evidence>
<dbReference type="Pfam" id="PF20772">
    <property type="entry name" value="TACO1_YebC_N"/>
    <property type="match status" value="1"/>
</dbReference>